<reference evidence="1" key="1">
    <citation type="submission" date="2014-11" db="EMBL/GenBank/DDBJ databases">
        <authorList>
            <person name="Amaro Gonzalez C."/>
        </authorList>
    </citation>
    <scope>NUCLEOTIDE SEQUENCE</scope>
</reference>
<dbReference type="EMBL" id="GBXM01004225">
    <property type="protein sequence ID" value="JAI04353.1"/>
    <property type="molecule type" value="Transcribed_RNA"/>
</dbReference>
<protein>
    <submittedName>
        <fullName evidence="1">Uncharacterized protein</fullName>
    </submittedName>
</protein>
<organism evidence="1">
    <name type="scientific">Anguilla anguilla</name>
    <name type="common">European freshwater eel</name>
    <name type="synonym">Muraena anguilla</name>
    <dbReference type="NCBI Taxonomy" id="7936"/>
    <lineage>
        <taxon>Eukaryota</taxon>
        <taxon>Metazoa</taxon>
        <taxon>Chordata</taxon>
        <taxon>Craniata</taxon>
        <taxon>Vertebrata</taxon>
        <taxon>Euteleostomi</taxon>
        <taxon>Actinopterygii</taxon>
        <taxon>Neopterygii</taxon>
        <taxon>Teleostei</taxon>
        <taxon>Anguilliformes</taxon>
        <taxon>Anguillidae</taxon>
        <taxon>Anguilla</taxon>
    </lineage>
</organism>
<reference evidence="1" key="2">
    <citation type="journal article" date="2015" name="Fish Shellfish Immunol.">
        <title>Early steps in the European eel (Anguilla anguilla)-Vibrio vulnificus interaction in the gills: Role of the RtxA13 toxin.</title>
        <authorList>
            <person name="Callol A."/>
            <person name="Pajuelo D."/>
            <person name="Ebbesson L."/>
            <person name="Teles M."/>
            <person name="MacKenzie S."/>
            <person name="Amaro C."/>
        </authorList>
    </citation>
    <scope>NUCLEOTIDE SEQUENCE</scope>
</reference>
<evidence type="ECO:0000313" key="1">
    <source>
        <dbReference type="EMBL" id="JAI04353.1"/>
    </source>
</evidence>
<proteinExistence type="predicted"/>
<name>A0A0E9XNN8_ANGAN</name>
<accession>A0A0E9XNN8</accession>
<sequence>MAGKQYGGHRWSQWQRYRARSDAYVEEVLCSSNLWCGCYGLLRVTLCYSATIWLTYVVFSA</sequence>
<dbReference type="AlphaFoldDB" id="A0A0E9XNN8"/>